<feature type="compositionally biased region" description="Polar residues" evidence="1">
    <location>
        <begin position="28"/>
        <end position="57"/>
    </location>
</feature>
<evidence type="ECO:0000313" key="2">
    <source>
        <dbReference type="EMBL" id="ATE50870.1"/>
    </source>
</evidence>
<proteinExistence type="predicted"/>
<accession>A0A290YXI7</accession>
<sequence>MVRRTGGRRGDNGAQEPTSHGDDHATGNGHTSTRSSNCTAQPKCTAHTNPVNRSATTEGHAGAAASPGIAQGPWGEAVG</sequence>
<evidence type="ECO:0000256" key="1">
    <source>
        <dbReference type="SAM" id="MobiDB-lite"/>
    </source>
</evidence>
<reference evidence="2" key="1">
    <citation type="journal article" date="2017" name="Acta Pharm. Sin. B (APSB)">
        <title>Biosynthesis of the antibiotic chuangxinmycin from Actinoplanes tsinanensis.</title>
        <authorList>
            <person name="Shi Y."/>
            <person name="Jiang Z."/>
            <person name="Li X."/>
            <person name="Zuo L."/>
            <person name="Lei X."/>
            <person name="Yu L."/>
            <person name="Wu L."/>
            <person name="Jiang J."/>
            <person name="Hong B."/>
        </authorList>
    </citation>
    <scope>NUCLEOTIDE SEQUENCE</scope>
    <source>
        <strain evidence="2">CPCC 200056</strain>
    </source>
</reference>
<dbReference type="EMBL" id="MF462127">
    <property type="protein sequence ID" value="ATE50870.1"/>
    <property type="molecule type" value="Genomic_DNA"/>
</dbReference>
<dbReference type="AlphaFoldDB" id="A0A290YXI7"/>
<protein>
    <submittedName>
        <fullName evidence="2">Uncharacterized protein</fullName>
    </submittedName>
</protein>
<name>A0A290YXI7_9ACTN</name>
<organism evidence="2">
    <name type="scientific">Actinoplanes tsinanensis</name>
    <dbReference type="NCBI Taxonomy" id="2039464"/>
    <lineage>
        <taxon>Bacteria</taxon>
        <taxon>Bacillati</taxon>
        <taxon>Actinomycetota</taxon>
        <taxon>Actinomycetes</taxon>
        <taxon>Micromonosporales</taxon>
        <taxon>Micromonosporaceae</taxon>
        <taxon>Actinoplanes</taxon>
    </lineage>
</organism>
<feature type="region of interest" description="Disordered" evidence="1">
    <location>
        <begin position="1"/>
        <end position="79"/>
    </location>
</feature>